<sequence length="278" mass="32327">MKVLKYKSSDPAVYLLEQILFKLGYSIYISNYFGKDTDNAVKDFQQKNDLVVDGIVGVKTWSKLLSIERELFNNTDKLLSEKDLINFAQKFEIELATVKAINEIESNGKGFLLSGKAKILFEGHVFWRELVKRNIDPAPYVNENTKHVLYKKWTKKYYVGGEGEYNRLRIAATLEANAAFYESAHAATSWGTFQIMGYHYKSLGYPSITAFVEAMQTHEREHLKAFGKFLEVNNLIGYLKNHQWEAFSRAYNGPSFKRNQYDKQLKLLYFKYKNINLR</sequence>
<dbReference type="RefSeq" id="WP_008614723.1">
    <property type="nucleotide sequence ID" value="NZ_JH651379.1"/>
</dbReference>
<dbReference type="InterPro" id="IPR036366">
    <property type="entry name" value="PGBDSf"/>
</dbReference>
<proteinExistence type="predicted"/>
<dbReference type="STRING" id="926559.JoomaDRAFT_3506"/>
<dbReference type="AlphaFoldDB" id="I3CA03"/>
<protein>
    <submittedName>
        <fullName evidence="3">Putative peptidoglycan-binding domain-containing protein</fullName>
    </submittedName>
</protein>
<name>I3CA03_9FLAO</name>
<gene>
    <name evidence="3" type="ORF">JoomaDRAFT_3506</name>
</gene>
<organism evidence="3 4">
    <name type="scientific">Galbibacter orientalis DSM 19592</name>
    <dbReference type="NCBI Taxonomy" id="926559"/>
    <lineage>
        <taxon>Bacteria</taxon>
        <taxon>Pseudomonadati</taxon>
        <taxon>Bacteroidota</taxon>
        <taxon>Flavobacteriia</taxon>
        <taxon>Flavobacteriales</taxon>
        <taxon>Flavobacteriaceae</taxon>
        <taxon>Galbibacter</taxon>
    </lineage>
</organism>
<dbReference type="EMBL" id="JH651379">
    <property type="protein sequence ID" value="EIJ40446.1"/>
    <property type="molecule type" value="Genomic_DNA"/>
</dbReference>
<evidence type="ECO:0000259" key="2">
    <source>
        <dbReference type="Pfam" id="PF11860"/>
    </source>
</evidence>
<keyword evidence="4" id="KW-1185">Reference proteome</keyword>
<feature type="domain" description="Peptidoglycan binding-like" evidence="1">
    <location>
        <begin position="10"/>
        <end position="64"/>
    </location>
</feature>
<evidence type="ECO:0000313" key="3">
    <source>
        <dbReference type="EMBL" id="EIJ40446.1"/>
    </source>
</evidence>
<reference evidence="3 4" key="1">
    <citation type="submission" date="2012-02" db="EMBL/GenBank/DDBJ databases">
        <title>Improved High-Quality Draft genome of Joostella marina DSM 19592.</title>
        <authorList>
            <consortium name="US DOE Joint Genome Institute (JGI-PGF)"/>
            <person name="Lucas S."/>
            <person name="Copeland A."/>
            <person name="Lapidus A."/>
            <person name="Bruce D."/>
            <person name="Goodwin L."/>
            <person name="Pitluck S."/>
            <person name="Peters L."/>
            <person name="Chertkov O."/>
            <person name="Ovchinnikova G."/>
            <person name="Kyrpides N."/>
            <person name="Mavromatis K."/>
            <person name="Detter J.C."/>
            <person name="Han C."/>
            <person name="Land M."/>
            <person name="Hauser L."/>
            <person name="Markowitz V."/>
            <person name="Cheng J.-F."/>
            <person name="Hugenholtz P."/>
            <person name="Woyke T."/>
            <person name="Wu D."/>
            <person name="Tindall B."/>
            <person name="Brambilla E."/>
            <person name="Klenk H.-P."/>
            <person name="Eisen J.A."/>
        </authorList>
    </citation>
    <scope>NUCLEOTIDE SEQUENCE [LARGE SCALE GENOMIC DNA]</scope>
    <source>
        <strain evidence="3 4">DSM 19592</strain>
    </source>
</reference>
<dbReference type="OrthoDB" id="1523598at2"/>
<dbReference type="InterPro" id="IPR024408">
    <property type="entry name" value="Muramidase"/>
</dbReference>
<dbReference type="HOGENOM" id="CLU_057859_1_0_10"/>
<dbReference type="Proteomes" id="UP000004690">
    <property type="component" value="Unassembled WGS sequence"/>
</dbReference>
<dbReference type="InterPro" id="IPR036365">
    <property type="entry name" value="PGBD-like_sf"/>
</dbReference>
<evidence type="ECO:0000313" key="4">
    <source>
        <dbReference type="Proteomes" id="UP000004690"/>
    </source>
</evidence>
<dbReference type="Gene3D" id="1.10.101.10">
    <property type="entry name" value="PGBD-like superfamily/PGBD"/>
    <property type="match status" value="1"/>
</dbReference>
<dbReference type="eggNOG" id="COG3409">
    <property type="taxonomic scope" value="Bacteria"/>
</dbReference>
<dbReference type="InterPro" id="IPR002477">
    <property type="entry name" value="Peptidoglycan-bd-like"/>
</dbReference>
<dbReference type="SUPFAM" id="SSF47090">
    <property type="entry name" value="PGBD-like"/>
    <property type="match status" value="1"/>
</dbReference>
<dbReference type="Pfam" id="PF11860">
    <property type="entry name" value="Muramidase"/>
    <property type="match status" value="1"/>
</dbReference>
<accession>I3CA03</accession>
<dbReference type="Pfam" id="PF01471">
    <property type="entry name" value="PG_binding_1"/>
    <property type="match status" value="1"/>
</dbReference>
<feature type="domain" description="N-acetylmuramidase" evidence="2">
    <location>
        <begin position="94"/>
        <end position="273"/>
    </location>
</feature>
<evidence type="ECO:0000259" key="1">
    <source>
        <dbReference type="Pfam" id="PF01471"/>
    </source>
</evidence>